<dbReference type="InterPro" id="IPR006311">
    <property type="entry name" value="TAT_signal"/>
</dbReference>
<proteinExistence type="predicted"/>
<evidence type="ECO:0000313" key="1">
    <source>
        <dbReference type="EMBL" id="PJZ58759.1"/>
    </source>
</evidence>
<dbReference type="EMBL" id="NPDS01000001">
    <property type="protein sequence ID" value="PJZ58759.1"/>
    <property type="molecule type" value="Genomic_DNA"/>
</dbReference>
<accession>A0ABX4NPJ0</accession>
<organism evidence="1 2">
    <name type="scientific">Leptospira barantonii</name>
    <dbReference type="NCBI Taxonomy" id="2023184"/>
    <lineage>
        <taxon>Bacteria</taxon>
        <taxon>Pseudomonadati</taxon>
        <taxon>Spirochaetota</taxon>
        <taxon>Spirochaetia</taxon>
        <taxon>Leptospirales</taxon>
        <taxon>Leptospiraceae</taxon>
        <taxon>Leptospira</taxon>
    </lineage>
</organism>
<dbReference type="PROSITE" id="PS51318">
    <property type="entry name" value="TAT"/>
    <property type="match status" value="1"/>
</dbReference>
<dbReference type="Proteomes" id="UP000231879">
    <property type="component" value="Unassembled WGS sequence"/>
</dbReference>
<dbReference type="Pfam" id="PF07606">
    <property type="entry name" value="DUF1569"/>
    <property type="match status" value="1"/>
</dbReference>
<keyword evidence="2" id="KW-1185">Reference proteome</keyword>
<reference evidence="1 2" key="1">
    <citation type="submission" date="2017-07" db="EMBL/GenBank/DDBJ databases">
        <title>Leptospira spp. isolated from tropical soils.</title>
        <authorList>
            <person name="Thibeaux R."/>
            <person name="Iraola G."/>
            <person name="Ferres I."/>
            <person name="Bierque E."/>
            <person name="Girault D."/>
            <person name="Soupe-Gilbert M.-E."/>
            <person name="Picardeau M."/>
            <person name="Goarant C."/>
        </authorList>
    </citation>
    <scope>NUCLEOTIDE SEQUENCE [LARGE SCALE GENOMIC DNA]</scope>
    <source>
        <strain evidence="1 2">FH4-C-A1</strain>
    </source>
</reference>
<gene>
    <name evidence="1" type="ORF">CH367_01515</name>
</gene>
<sequence>MKTIQTSSSNPKNPNGLSRKEFIRVSTKAALIAGVSGTVLSSTTACNSGPKGIVSKDIRYSSLAQALTELETFNKLNAILGYGDWDAGKVFLHCAQSIEYSIQGYPENKSALFQNTIGKLVFLKFSSSGKMSHDLEAPIPGATPIKTDTNWKESLSLLKETILKFQVYGGELKPHFAYGSLSKEEYDQAHAMHLANHFSFLTFES</sequence>
<comment type="caution">
    <text evidence="1">The sequence shown here is derived from an EMBL/GenBank/DDBJ whole genome shotgun (WGS) entry which is preliminary data.</text>
</comment>
<dbReference type="InterPro" id="IPR011463">
    <property type="entry name" value="DUF1569"/>
</dbReference>
<name>A0ABX4NPJ0_9LEPT</name>
<evidence type="ECO:0000313" key="2">
    <source>
        <dbReference type="Proteomes" id="UP000231879"/>
    </source>
</evidence>
<evidence type="ECO:0008006" key="3">
    <source>
        <dbReference type="Google" id="ProtNLM"/>
    </source>
</evidence>
<protein>
    <recommendedName>
        <fullName evidence="3">DUF1569 domain-containing protein</fullName>
    </recommendedName>
</protein>